<dbReference type="InterPro" id="IPR014001">
    <property type="entry name" value="Helicase_ATP-bd"/>
</dbReference>
<dbReference type="PANTHER" id="PTHR45626">
    <property type="entry name" value="TRANSCRIPTION TERMINATION FACTOR 2-RELATED"/>
    <property type="match status" value="1"/>
</dbReference>
<keyword evidence="2" id="KW-0378">Hydrolase</keyword>
<dbReference type="OrthoDB" id="2801544at2759"/>
<dbReference type="Pfam" id="PF00176">
    <property type="entry name" value="SNF2-rel_dom"/>
    <property type="match status" value="1"/>
</dbReference>
<feature type="domain" description="Helicase ATP-binding" evidence="5">
    <location>
        <begin position="52"/>
        <end position="363"/>
    </location>
</feature>
<evidence type="ECO:0000313" key="7">
    <source>
        <dbReference type="Proteomes" id="UP000193685"/>
    </source>
</evidence>
<dbReference type="InterPro" id="IPR000330">
    <property type="entry name" value="SNF2_N"/>
</dbReference>
<keyword evidence="3" id="KW-0067">ATP-binding</keyword>
<dbReference type="GO" id="GO:0005524">
    <property type="term" value="F:ATP binding"/>
    <property type="evidence" value="ECO:0007669"/>
    <property type="project" value="UniProtKB-KW"/>
</dbReference>
<name>A0A1Y2EP68_PROLT</name>
<dbReference type="OMA" id="NLVDHWL"/>
<dbReference type="PANTHER" id="PTHR45626:SF51">
    <property type="entry name" value="SNF2-RELATED DOMAIN-CONTAINING PROTEIN"/>
    <property type="match status" value="1"/>
</dbReference>
<keyword evidence="7" id="KW-1185">Reference proteome</keyword>
<dbReference type="CDD" id="cd18008">
    <property type="entry name" value="DEXDc_SHPRH-like"/>
    <property type="match status" value="1"/>
</dbReference>
<evidence type="ECO:0000256" key="4">
    <source>
        <dbReference type="SAM" id="MobiDB-lite"/>
    </source>
</evidence>
<evidence type="ECO:0000256" key="3">
    <source>
        <dbReference type="ARBA" id="ARBA00022840"/>
    </source>
</evidence>
<dbReference type="Proteomes" id="UP000193685">
    <property type="component" value="Unassembled WGS sequence"/>
</dbReference>
<dbReference type="AlphaFoldDB" id="A0A1Y2EP68"/>
<dbReference type="RefSeq" id="XP_040721803.1">
    <property type="nucleotide sequence ID" value="XM_040868167.1"/>
</dbReference>
<accession>A0A1Y2EP68</accession>
<reference evidence="6 7" key="1">
    <citation type="submission" date="2016-07" db="EMBL/GenBank/DDBJ databases">
        <title>Pervasive Adenine N6-methylation of Active Genes in Fungi.</title>
        <authorList>
            <consortium name="DOE Joint Genome Institute"/>
            <person name="Mondo S.J."/>
            <person name="Dannebaum R.O."/>
            <person name="Kuo R.C."/>
            <person name="Labutti K."/>
            <person name="Haridas S."/>
            <person name="Kuo A."/>
            <person name="Salamov A."/>
            <person name="Ahrendt S.R."/>
            <person name="Lipzen A."/>
            <person name="Sullivan W."/>
            <person name="Andreopoulos W.B."/>
            <person name="Clum A."/>
            <person name="Lindquist E."/>
            <person name="Daum C."/>
            <person name="Ramamoorthy G.K."/>
            <person name="Gryganskyi A."/>
            <person name="Culley D."/>
            <person name="Magnuson J.K."/>
            <person name="James T.Y."/>
            <person name="O'Malley M.A."/>
            <person name="Stajich J.E."/>
            <person name="Spatafora J.W."/>
            <person name="Visel A."/>
            <person name="Grigoriev I.V."/>
        </authorList>
    </citation>
    <scope>NUCLEOTIDE SEQUENCE [LARGE SCALE GENOMIC DNA]</scope>
    <source>
        <strain evidence="6 7">12-1054</strain>
    </source>
</reference>
<dbReference type="STRING" id="56484.A0A1Y2EP68"/>
<feature type="compositionally biased region" description="Basic and acidic residues" evidence="4">
    <location>
        <begin position="576"/>
        <end position="588"/>
    </location>
</feature>
<dbReference type="GO" id="GO:0016787">
    <property type="term" value="F:hydrolase activity"/>
    <property type="evidence" value="ECO:0007669"/>
    <property type="project" value="UniProtKB-KW"/>
</dbReference>
<protein>
    <submittedName>
        <fullName evidence="6">SNF2 family N-terminal domain-domain-containing protein</fullName>
    </submittedName>
</protein>
<dbReference type="GO" id="GO:0005634">
    <property type="term" value="C:nucleus"/>
    <property type="evidence" value="ECO:0007669"/>
    <property type="project" value="TreeGrafter"/>
</dbReference>
<dbReference type="InterPro" id="IPR027417">
    <property type="entry name" value="P-loop_NTPase"/>
</dbReference>
<feature type="non-terminal residue" evidence="6">
    <location>
        <position position="644"/>
    </location>
</feature>
<dbReference type="GO" id="GO:0008094">
    <property type="term" value="F:ATP-dependent activity, acting on DNA"/>
    <property type="evidence" value="ECO:0007669"/>
    <property type="project" value="TreeGrafter"/>
</dbReference>
<comment type="caution">
    <text evidence="6">The sequence shown here is derived from an EMBL/GenBank/DDBJ whole genome shotgun (WGS) entry which is preliminary data.</text>
</comment>
<dbReference type="InterPro" id="IPR038718">
    <property type="entry name" value="SNF2-like_sf"/>
</dbReference>
<dbReference type="GO" id="GO:0006281">
    <property type="term" value="P:DNA repair"/>
    <property type="evidence" value="ECO:0007669"/>
    <property type="project" value="TreeGrafter"/>
</dbReference>
<feature type="region of interest" description="Disordered" evidence="4">
    <location>
        <begin position="572"/>
        <end position="598"/>
    </location>
</feature>
<evidence type="ECO:0000259" key="5">
    <source>
        <dbReference type="SMART" id="SM00487"/>
    </source>
</evidence>
<dbReference type="EMBL" id="MCFI01000035">
    <property type="protein sequence ID" value="ORY73381.1"/>
    <property type="molecule type" value="Genomic_DNA"/>
</dbReference>
<dbReference type="SMART" id="SM00487">
    <property type="entry name" value="DEXDc"/>
    <property type="match status" value="1"/>
</dbReference>
<proteinExistence type="predicted"/>
<dbReference type="GeneID" id="63784766"/>
<organism evidence="6 7">
    <name type="scientific">Protomyces lactucae-debilis</name>
    <dbReference type="NCBI Taxonomy" id="2754530"/>
    <lineage>
        <taxon>Eukaryota</taxon>
        <taxon>Fungi</taxon>
        <taxon>Dikarya</taxon>
        <taxon>Ascomycota</taxon>
        <taxon>Taphrinomycotina</taxon>
        <taxon>Taphrinomycetes</taxon>
        <taxon>Taphrinales</taxon>
        <taxon>Protomycetaceae</taxon>
        <taxon>Protomyces</taxon>
    </lineage>
</organism>
<dbReference type="SUPFAM" id="SSF52540">
    <property type="entry name" value="P-loop containing nucleoside triphosphate hydrolases"/>
    <property type="match status" value="1"/>
</dbReference>
<evidence type="ECO:0000256" key="1">
    <source>
        <dbReference type="ARBA" id="ARBA00022741"/>
    </source>
</evidence>
<sequence>MEAPHTALLPTDKAALSTLYSSIPSPTLDLPKCTPRDQIVFDRVLHHAIPGLASDLYAYQVRTVCRMLRHELYPETILDPRLVPLNNVFFDQEACKFWKTSSSYVAPTGGILGEEMGTGKTCECLALMLASLDTLPANPALLPHTTYRLPPEHSRHRSSVGRSLQERCAQVAQEAHIPTRFFLQAYPHLEPVLCQYRHLIVVPDSLVSQWQHEIRKHVEHDFLQVLVLAANKLAAPTPDPKELLQYDLVLISHTRFSQEERQHAQVQHCRCSYAKATRQVICTCPKTPGYTSPLTQLHWLRLMVDEGHTMSSQHSKAVRFASQLSVERRWVVSGTPSRGLVGGLADGTEFQSERIDLENLSVTLCDFLKLQAFDKQQWRRAIAKPFLDRRPGATQCIRSLLEAIVIRNRQADMTMDVVLPPLRRKVVYLDPSPETALSLNIFNALIAINAVTSQRIDQDYFFHKSQSTALAALVRNLLISTFWWTGTPAKDVISARNVAHEALRTKTFSLSDTTLLQQSVAVLQQALESSAWQAMSTTHELGYTLNADLSESLQEYWLTPNMPRLRNAAKKRQAMKKKEKEDTRDMKKLSSPAKEAKNANVNPAILHASRLSQLKIVATSSAKLNYLLQQILQYAETDKIIVFS</sequence>
<evidence type="ECO:0000256" key="2">
    <source>
        <dbReference type="ARBA" id="ARBA00022801"/>
    </source>
</evidence>
<evidence type="ECO:0000313" key="6">
    <source>
        <dbReference type="EMBL" id="ORY73381.1"/>
    </source>
</evidence>
<dbReference type="Gene3D" id="3.40.50.10810">
    <property type="entry name" value="Tandem AAA-ATPase domain"/>
    <property type="match status" value="1"/>
</dbReference>
<keyword evidence="1" id="KW-0547">Nucleotide-binding</keyword>
<dbReference type="InterPro" id="IPR050628">
    <property type="entry name" value="SNF2_RAD54_helicase_TF"/>
</dbReference>
<gene>
    <name evidence="6" type="ORF">BCR37DRAFT_353055</name>
</gene>